<dbReference type="SUPFAM" id="SSF56672">
    <property type="entry name" value="DNA/RNA polymerases"/>
    <property type="match status" value="1"/>
</dbReference>
<dbReference type="PANTHER" id="PTHR34047:SF8">
    <property type="entry name" value="PROTEIN YKFC"/>
    <property type="match status" value="1"/>
</dbReference>
<organism evidence="4 5">
    <name type="scientific">Geobacter argillaceus</name>
    <dbReference type="NCBI Taxonomy" id="345631"/>
    <lineage>
        <taxon>Bacteria</taxon>
        <taxon>Pseudomonadati</taxon>
        <taxon>Thermodesulfobacteriota</taxon>
        <taxon>Desulfuromonadia</taxon>
        <taxon>Geobacterales</taxon>
        <taxon>Geobacteraceae</taxon>
        <taxon>Geobacter</taxon>
    </lineage>
</organism>
<keyword evidence="2" id="KW-0175">Coiled coil</keyword>
<dbReference type="InterPro" id="IPR030931">
    <property type="entry name" value="Group_II_RT_mat"/>
</dbReference>
<dbReference type="NCBIfam" id="TIGR04416">
    <property type="entry name" value="group_II_RT_mat"/>
    <property type="match status" value="1"/>
</dbReference>
<keyword evidence="4" id="KW-0695">RNA-directed DNA polymerase</keyword>
<evidence type="ECO:0000313" key="4">
    <source>
        <dbReference type="EMBL" id="TWJ17772.1"/>
    </source>
</evidence>
<dbReference type="Pfam" id="PF08388">
    <property type="entry name" value="GIIM"/>
    <property type="match status" value="1"/>
</dbReference>
<dbReference type="AlphaFoldDB" id="A0A562VIZ3"/>
<dbReference type="CDD" id="cd01651">
    <property type="entry name" value="RT_G2_intron"/>
    <property type="match status" value="1"/>
</dbReference>
<evidence type="ECO:0000259" key="3">
    <source>
        <dbReference type="PROSITE" id="PS50878"/>
    </source>
</evidence>
<dbReference type="GO" id="GO:0003964">
    <property type="term" value="F:RNA-directed DNA polymerase activity"/>
    <property type="evidence" value="ECO:0007669"/>
    <property type="project" value="UniProtKB-KW"/>
</dbReference>
<keyword evidence="4" id="KW-0808">Transferase</keyword>
<comment type="caution">
    <text evidence="4">The sequence shown here is derived from an EMBL/GenBank/DDBJ whole genome shotgun (WGS) entry which is preliminary data.</text>
</comment>
<keyword evidence="5" id="KW-1185">Reference proteome</keyword>
<feature type="domain" description="Reverse transcriptase" evidence="3">
    <location>
        <begin position="82"/>
        <end position="323"/>
    </location>
</feature>
<keyword evidence="4" id="KW-0548">Nucleotidyltransferase</keyword>
<proteinExistence type="inferred from homology"/>
<dbReference type="PANTHER" id="PTHR34047">
    <property type="entry name" value="NUCLEAR INTRON MATURASE 1, MITOCHONDRIAL-RELATED"/>
    <property type="match status" value="1"/>
</dbReference>
<evidence type="ECO:0000256" key="1">
    <source>
        <dbReference type="ARBA" id="ARBA00034120"/>
    </source>
</evidence>
<evidence type="ECO:0000256" key="2">
    <source>
        <dbReference type="SAM" id="Coils"/>
    </source>
</evidence>
<dbReference type="Pfam" id="PF00078">
    <property type="entry name" value="RVT_1"/>
    <property type="match status" value="1"/>
</dbReference>
<name>A0A562VIZ3_9BACT</name>
<dbReference type="InterPro" id="IPR013597">
    <property type="entry name" value="Mat_intron_G2"/>
</dbReference>
<reference evidence="4 5" key="1">
    <citation type="submission" date="2019-07" db="EMBL/GenBank/DDBJ databases">
        <title>Genomic Encyclopedia of Archaeal and Bacterial Type Strains, Phase II (KMG-II): from individual species to whole genera.</title>
        <authorList>
            <person name="Goeker M."/>
        </authorList>
    </citation>
    <scope>NUCLEOTIDE SEQUENCE [LARGE SCALE GENOMIC DNA]</scope>
    <source>
        <strain evidence="4 5">ATCC BAA-1139</strain>
    </source>
</reference>
<accession>A0A562VIZ3</accession>
<protein>
    <submittedName>
        <fullName evidence="4">RNA-directed DNA polymerase</fullName>
    </submittedName>
</protein>
<evidence type="ECO:0000313" key="5">
    <source>
        <dbReference type="Proteomes" id="UP000319449"/>
    </source>
</evidence>
<feature type="coiled-coil region" evidence="2">
    <location>
        <begin position="287"/>
        <end position="314"/>
    </location>
</feature>
<dbReference type="InterPro" id="IPR000477">
    <property type="entry name" value="RT_dom"/>
</dbReference>
<dbReference type="PROSITE" id="PS50878">
    <property type="entry name" value="RT_POL"/>
    <property type="match status" value="1"/>
</dbReference>
<dbReference type="RefSeq" id="WP_246125874.1">
    <property type="nucleotide sequence ID" value="NZ_VLLN01000019.1"/>
</dbReference>
<dbReference type="InterPro" id="IPR051083">
    <property type="entry name" value="GrpII_Intron_Splice-Mob/Def"/>
</dbReference>
<dbReference type="Proteomes" id="UP000319449">
    <property type="component" value="Unassembled WGS sequence"/>
</dbReference>
<comment type="similarity">
    <text evidence="1">Belongs to the bacterial reverse transcriptase family.</text>
</comment>
<gene>
    <name evidence="4" type="ORF">JN12_02890</name>
</gene>
<dbReference type="InterPro" id="IPR043502">
    <property type="entry name" value="DNA/RNA_pol_sf"/>
</dbReference>
<sequence length="450" mass="51406">MGIATMLTPPETIRTLQRKLYRKAKQEPACRFHALYDKVYRADILEFAYRLVRANKGSAGIDGLTFEAIEENEGAPAFIGALEEALRNKTYKPDPVKRVMIPKSDGSQRPLGIPTIRDRVAQMAAKLVIEPIFEADFCETSYGFRPKKSAHAAVDDVAHAMSRGFNEVIDADLSKYFDTIPHANLMATVAERICDGEILRLIQMWLKAPIMEMDKDGTKRNIGGGKGNRTGTPQGGVISPLLSNLYLHILDRIWERNNLQQRLGARIVRYADDIVILCRRNKSDKAMAVLRQILERLKLTLNETKTKIVNAHKESFDFLGFSIWVGESRKSGKLYSHVQPSKKSLQIIKDRVTELTKRTRTVKPLTWVVNEVNATVRGWVGYFHYRNCSSALKNLRYHTEERLRTHLRKRHKIKDRGTGYFRFSSRALYGKYRLYKVPTTAGWTKAHALQ</sequence>
<dbReference type="EMBL" id="VLLN01000019">
    <property type="protein sequence ID" value="TWJ17772.1"/>
    <property type="molecule type" value="Genomic_DNA"/>
</dbReference>